<dbReference type="PANTHER" id="PTHR28181:SF1">
    <property type="entry name" value="COLD TOLERANCE PROTEIN 1"/>
    <property type="match status" value="1"/>
</dbReference>
<organism evidence="1 2">
    <name type="scientific">Podospora bellae-mahoneyi</name>
    <dbReference type="NCBI Taxonomy" id="2093777"/>
    <lineage>
        <taxon>Eukaryota</taxon>
        <taxon>Fungi</taxon>
        <taxon>Dikarya</taxon>
        <taxon>Ascomycota</taxon>
        <taxon>Pezizomycotina</taxon>
        <taxon>Sordariomycetes</taxon>
        <taxon>Sordariomycetidae</taxon>
        <taxon>Sordariales</taxon>
        <taxon>Podosporaceae</taxon>
        <taxon>Podospora</taxon>
    </lineage>
</organism>
<dbReference type="InterPro" id="IPR023214">
    <property type="entry name" value="HAD_sf"/>
</dbReference>
<sequence length="356" mass="39878">MQARLDSAVISHLLHIQRLLTDYLKHLVFLFRSECFSLHNTQETFTATIYPAFCLEKMAGIIILDFDGTITTADTINTLASLPTSHHPGEVTEGHEKLWEEIVEGYVADHAEHTKNYVPEAKGRTTLGQELEYLESLRGPEGVSIGRVSRGSLFANLKEEDFRVFGQRIVENGRGREGEEERVVLRRGFKEFVGRCRENGWEIGVVSVNWSRDFIMGVISEQCGGLDGVKVVANGIRYPEGTIEGPKELGREVMMTAGDKLRGMELLSKEGGERKRVVYFGDSTTDLACLVEADLGVVVADEEEGKLLVTLRRIGYGVPHVGGEYRREKDGKKQGMVWARDFEELMRSGVVEGLRR</sequence>
<dbReference type="InterPro" id="IPR036412">
    <property type="entry name" value="HAD-like_sf"/>
</dbReference>
<dbReference type="InterPro" id="IPR050849">
    <property type="entry name" value="HAD-like_hydrolase_phosphatase"/>
</dbReference>
<evidence type="ECO:0000313" key="2">
    <source>
        <dbReference type="Proteomes" id="UP001322138"/>
    </source>
</evidence>
<gene>
    <name evidence="1" type="ORF">QC761_117730</name>
</gene>
<keyword evidence="2" id="KW-1185">Reference proteome</keyword>
<dbReference type="PANTHER" id="PTHR28181">
    <property type="entry name" value="UPF0655 PROTEIN YCR015C"/>
    <property type="match status" value="1"/>
</dbReference>
<dbReference type="SUPFAM" id="SSF56784">
    <property type="entry name" value="HAD-like"/>
    <property type="match status" value="1"/>
</dbReference>
<accession>A0ABR0G0R1</accession>
<comment type="caution">
    <text evidence="1">The sequence shown here is derived from an EMBL/GenBank/DDBJ whole genome shotgun (WGS) entry which is preliminary data.</text>
</comment>
<dbReference type="Pfam" id="PF12710">
    <property type="entry name" value="HAD"/>
    <property type="match status" value="1"/>
</dbReference>
<name>A0ABR0G0R1_9PEZI</name>
<proteinExistence type="predicted"/>
<protein>
    <recommendedName>
        <fullName evidence="3">Phosphatase</fullName>
    </recommendedName>
</protein>
<dbReference type="Gene3D" id="3.40.50.1000">
    <property type="entry name" value="HAD superfamily/HAD-like"/>
    <property type="match status" value="1"/>
</dbReference>
<evidence type="ECO:0008006" key="3">
    <source>
        <dbReference type="Google" id="ProtNLM"/>
    </source>
</evidence>
<dbReference type="Proteomes" id="UP001322138">
    <property type="component" value="Unassembled WGS sequence"/>
</dbReference>
<dbReference type="GeneID" id="87894541"/>
<reference evidence="1 2" key="1">
    <citation type="journal article" date="2023" name="bioRxiv">
        <title>High-quality genome assemblies of four members of thePodospora anserinaspecies complex.</title>
        <authorList>
            <person name="Ament-Velasquez S.L."/>
            <person name="Vogan A.A."/>
            <person name="Wallerman O."/>
            <person name="Hartmann F."/>
            <person name="Gautier V."/>
            <person name="Silar P."/>
            <person name="Giraud T."/>
            <person name="Johannesson H."/>
        </authorList>
    </citation>
    <scope>NUCLEOTIDE SEQUENCE [LARGE SCALE GENOMIC DNA]</scope>
    <source>
        <strain evidence="1 2">CBS 112042</strain>
    </source>
</reference>
<dbReference type="RefSeq" id="XP_062738288.1">
    <property type="nucleotide sequence ID" value="XM_062875059.1"/>
</dbReference>
<evidence type="ECO:0000313" key="1">
    <source>
        <dbReference type="EMBL" id="KAK4649313.1"/>
    </source>
</evidence>
<dbReference type="EMBL" id="JAFFGZ010000001">
    <property type="protein sequence ID" value="KAK4649313.1"/>
    <property type="molecule type" value="Genomic_DNA"/>
</dbReference>